<feature type="region of interest" description="Disordered" evidence="1">
    <location>
        <begin position="16"/>
        <end position="71"/>
    </location>
</feature>
<dbReference type="EMBL" id="JAWZYT010000073">
    <property type="protein sequence ID" value="KAK4328497.1"/>
    <property type="molecule type" value="Genomic_DNA"/>
</dbReference>
<evidence type="ECO:0000313" key="2">
    <source>
        <dbReference type="EMBL" id="KAK4328497.1"/>
    </source>
</evidence>
<dbReference type="AlphaFoldDB" id="A0AAE1QNS2"/>
<protein>
    <submittedName>
        <fullName evidence="2">Uncharacterized protein</fullName>
    </submittedName>
</protein>
<feature type="compositionally biased region" description="Basic and acidic residues" evidence="1">
    <location>
        <begin position="16"/>
        <end position="62"/>
    </location>
</feature>
<name>A0AAE1QNS2_9EUCA</name>
<proteinExistence type="predicted"/>
<organism evidence="2 3">
    <name type="scientific">Petrolisthes manimaculis</name>
    <dbReference type="NCBI Taxonomy" id="1843537"/>
    <lineage>
        <taxon>Eukaryota</taxon>
        <taxon>Metazoa</taxon>
        <taxon>Ecdysozoa</taxon>
        <taxon>Arthropoda</taxon>
        <taxon>Crustacea</taxon>
        <taxon>Multicrustacea</taxon>
        <taxon>Malacostraca</taxon>
        <taxon>Eumalacostraca</taxon>
        <taxon>Eucarida</taxon>
        <taxon>Decapoda</taxon>
        <taxon>Pleocyemata</taxon>
        <taxon>Anomura</taxon>
        <taxon>Galatheoidea</taxon>
        <taxon>Porcellanidae</taxon>
        <taxon>Petrolisthes</taxon>
    </lineage>
</organism>
<reference evidence="2" key="1">
    <citation type="submission" date="2023-11" db="EMBL/GenBank/DDBJ databases">
        <title>Genome assemblies of two species of porcelain crab, Petrolisthes cinctipes and Petrolisthes manimaculis (Anomura: Porcellanidae).</title>
        <authorList>
            <person name="Angst P."/>
        </authorList>
    </citation>
    <scope>NUCLEOTIDE SEQUENCE</scope>
    <source>
        <strain evidence="2">PB745_02</strain>
        <tissue evidence="2">Gill</tissue>
    </source>
</reference>
<evidence type="ECO:0000313" key="3">
    <source>
        <dbReference type="Proteomes" id="UP001292094"/>
    </source>
</evidence>
<accession>A0AAE1QNS2</accession>
<comment type="caution">
    <text evidence="2">The sequence shown here is derived from an EMBL/GenBank/DDBJ whole genome shotgun (WGS) entry which is preliminary data.</text>
</comment>
<keyword evidence="3" id="KW-1185">Reference proteome</keyword>
<sequence>MSTRSRYNIWIKTVQDIDREGEKEEKEAIGGEKGSREEGREERGAIGGEKWSREEGREEKSGQGRGRGRKG</sequence>
<evidence type="ECO:0000256" key="1">
    <source>
        <dbReference type="SAM" id="MobiDB-lite"/>
    </source>
</evidence>
<dbReference type="Proteomes" id="UP001292094">
    <property type="component" value="Unassembled WGS sequence"/>
</dbReference>
<gene>
    <name evidence="2" type="ORF">Pmani_001096</name>
</gene>